<dbReference type="AlphaFoldDB" id="A0A3B0VWZ4"/>
<proteinExistence type="inferred from homology"/>
<evidence type="ECO:0000256" key="2">
    <source>
        <dbReference type="ARBA" id="ARBA00013014"/>
    </source>
</evidence>
<comment type="similarity">
    <text evidence="1">Belongs to the ketopantoate reductase family.</text>
</comment>
<dbReference type="InterPro" id="IPR013752">
    <property type="entry name" value="KPA_reductase"/>
</dbReference>
<evidence type="ECO:0000313" key="8">
    <source>
        <dbReference type="EMBL" id="VAW36746.1"/>
    </source>
</evidence>
<dbReference type="SUPFAM" id="SSF48179">
    <property type="entry name" value="6-phosphogluconate dehydrogenase C-terminal domain-like"/>
    <property type="match status" value="1"/>
</dbReference>
<name>A0A3B0VWZ4_9ZZZZ</name>
<dbReference type="EMBL" id="UOEY01000028">
    <property type="protein sequence ID" value="VAW36746.1"/>
    <property type="molecule type" value="Genomic_DNA"/>
</dbReference>
<feature type="domain" description="Ketopantoate reductase N-terminal" evidence="6">
    <location>
        <begin position="3"/>
        <end position="160"/>
    </location>
</feature>
<gene>
    <name evidence="8" type="ORF">MNBD_DELTA04-1444</name>
</gene>
<sequence>MRIIIVGPGALGSLLAARIFLFLREQENSGAGNDDHRLYLLDHRADRAQLLNEHGLRLKENGRTVVCRLQVTAAPEEIGHCDVLFLCVKAMAVASALTGISPLLAPQTLLIAMQNGIGHLAVLARSPCNTAAGITSEGATLLGPGHVRHCGSGITRLGLLRAGHDAALPRLQATTRLLNAAGLPAEITRHPLRHIWAKLFVNVGINALSAIHRRTNGQLLTSESIREQMQKAVNEAVAVARAQDIPIVDDPVTATFKVCRTTRNNVSSMLQDVLHQRPTEIDAINGAVVAAGEQLGIATPVNRELVRQIKVIEATYGRPGSGQGNDS</sequence>
<reference evidence="8" key="1">
    <citation type="submission" date="2018-06" db="EMBL/GenBank/DDBJ databases">
        <authorList>
            <person name="Zhirakovskaya E."/>
        </authorList>
    </citation>
    <scope>NUCLEOTIDE SEQUENCE</scope>
</reference>
<dbReference type="NCBIfam" id="TIGR00745">
    <property type="entry name" value="apbA_panE"/>
    <property type="match status" value="1"/>
</dbReference>
<dbReference type="InterPro" id="IPR036291">
    <property type="entry name" value="NAD(P)-bd_dom_sf"/>
</dbReference>
<dbReference type="InterPro" id="IPR013332">
    <property type="entry name" value="KPR_N"/>
</dbReference>
<dbReference type="FunFam" id="1.10.1040.10:FF:000017">
    <property type="entry name" value="2-dehydropantoate 2-reductase"/>
    <property type="match status" value="1"/>
</dbReference>
<accession>A0A3B0VWZ4</accession>
<dbReference type="Pfam" id="PF02558">
    <property type="entry name" value="ApbA"/>
    <property type="match status" value="1"/>
</dbReference>
<dbReference type="InterPro" id="IPR003710">
    <property type="entry name" value="ApbA"/>
</dbReference>
<evidence type="ECO:0000256" key="5">
    <source>
        <dbReference type="ARBA" id="ARBA00032024"/>
    </source>
</evidence>
<dbReference type="EC" id="1.1.1.169" evidence="2"/>
<dbReference type="InterPro" id="IPR013328">
    <property type="entry name" value="6PGD_dom2"/>
</dbReference>
<evidence type="ECO:0000259" key="7">
    <source>
        <dbReference type="Pfam" id="PF08546"/>
    </source>
</evidence>
<evidence type="ECO:0000256" key="4">
    <source>
        <dbReference type="ARBA" id="ARBA00023002"/>
    </source>
</evidence>
<dbReference type="Gene3D" id="3.40.50.720">
    <property type="entry name" value="NAD(P)-binding Rossmann-like Domain"/>
    <property type="match status" value="1"/>
</dbReference>
<dbReference type="GO" id="GO:0005737">
    <property type="term" value="C:cytoplasm"/>
    <property type="evidence" value="ECO:0007669"/>
    <property type="project" value="TreeGrafter"/>
</dbReference>
<dbReference type="PANTHER" id="PTHR43765">
    <property type="entry name" value="2-DEHYDROPANTOATE 2-REDUCTASE-RELATED"/>
    <property type="match status" value="1"/>
</dbReference>
<keyword evidence="4 8" id="KW-0560">Oxidoreductase</keyword>
<dbReference type="GO" id="GO:0050661">
    <property type="term" value="F:NADP binding"/>
    <property type="evidence" value="ECO:0007669"/>
    <property type="project" value="TreeGrafter"/>
</dbReference>
<dbReference type="GO" id="GO:0015940">
    <property type="term" value="P:pantothenate biosynthetic process"/>
    <property type="evidence" value="ECO:0007669"/>
    <property type="project" value="InterPro"/>
</dbReference>
<dbReference type="GO" id="GO:0008677">
    <property type="term" value="F:2-dehydropantoate 2-reductase activity"/>
    <property type="evidence" value="ECO:0007669"/>
    <property type="project" value="UniProtKB-EC"/>
</dbReference>
<protein>
    <recommendedName>
        <fullName evidence="2">2-dehydropantoate 2-reductase</fullName>
        <ecNumber evidence="2">1.1.1.169</ecNumber>
    </recommendedName>
    <alternativeName>
        <fullName evidence="5">Ketopantoate reductase</fullName>
    </alternativeName>
</protein>
<dbReference type="InterPro" id="IPR008927">
    <property type="entry name" value="6-PGluconate_DH-like_C_sf"/>
</dbReference>
<dbReference type="Gene3D" id="1.10.1040.10">
    <property type="entry name" value="N-(1-d-carboxylethyl)-l-norvaline Dehydrogenase, domain 2"/>
    <property type="match status" value="1"/>
</dbReference>
<feature type="domain" description="Ketopantoate reductase C-terminal" evidence="7">
    <location>
        <begin position="194"/>
        <end position="313"/>
    </location>
</feature>
<keyword evidence="3" id="KW-0521">NADP</keyword>
<evidence type="ECO:0000256" key="3">
    <source>
        <dbReference type="ARBA" id="ARBA00022857"/>
    </source>
</evidence>
<dbReference type="SUPFAM" id="SSF51735">
    <property type="entry name" value="NAD(P)-binding Rossmann-fold domains"/>
    <property type="match status" value="1"/>
</dbReference>
<dbReference type="PANTHER" id="PTHR43765:SF2">
    <property type="entry name" value="2-DEHYDROPANTOATE 2-REDUCTASE"/>
    <property type="match status" value="1"/>
</dbReference>
<dbReference type="InterPro" id="IPR050838">
    <property type="entry name" value="Ketopantoate_reductase"/>
</dbReference>
<evidence type="ECO:0000256" key="1">
    <source>
        <dbReference type="ARBA" id="ARBA00007870"/>
    </source>
</evidence>
<organism evidence="8">
    <name type="scientific">hydrothermal vent metagenome</name>
    <dbReference type="NCBI Taxonomy" id="652676"/>
    <lineage>
        <taxon>unclassified sequences</taxon>
        <taxon>metagenomes</taxon>
        <taxon>ecological metagenomes</taxon>
    </lineage>
</organism>
<dbReference type="Pfam" id="PF08546">
    <property type="entry name" value="ApbA_C"/>
    <property type="match status" value="1"/>
</dbReference>
<evidence type="ECO:0000259" key="6">
    <source>
        <dbReference type="Pfam" id="PF02558"/>
    </source>
</evidence>